<dbReference type="Proteomes" id="UP000032180">
    <property type="component" value="Chromosome 11"/>
</dbReference>
<evidence type="ECO:0000313" key="2">
    <source>
        <dbReference type="Proteomes" id="UP000032180"/>
    </source>
</evidence>
<sequence>MARSSFFSDERGGAVTLGRWRGECDRAAAGSTRGRWRGERDRAPSGAAAAQARAPANLGAVHLLRDPAEAAHWEERKTPKGLKEKAEAIDHEFMTTSRQLCLAY</sequence>
<reference evidence="1" key="3">
    <citation type="submission" date="2015-04" db="UniProtKB">
        <authorList>
            <consortium name="EnsemblPlants"/>
        </authorList>
    </citation>
    <scope>IDENTIFICATION</scope>
</reference>
<keyword evidence="2" id="KW-1185">Reference proteome</keyword>
<accession>A0A0D9XPR6</accession>
<protein>
    <submittedName>
        <fullName evidence="1">Uncharacterized protein</fullName>
    </submittedName>
</protein>
<proteinExistence type="predicted"/>
<organism evidence="1 2">
    <name type="scientific">Leersia perrieri</name>
    <dbReference type="NCBI Taxonomy" id="77586"/>
    <lineage>
        <taxon>Eukaryota</taxon>
        <taxon>Viridiplantae</taxon>
        <taxon>Streptophyta</taxon>
        <taxon>Embryophyta</taxon>
        <taxon>Tracheophyta</taxon>
        <taxon>Spermatophyta</taxon>
        <taxon>Magnoliopsida</taxon>
        <taxon>Liliopsida</taxon>
        <taxon>Poales</taxon>
        <taxon>Poaceae</taxon>
        <taxon>BOP clade</taxon>
        <taxon>Oryzoideae</taxon>
        <taxon>Oryzeae</taxon>
        <taxon>Oryzinae</taxon>
        <taxon>Leersia</taxon>
    </lineage>
</organism>
<dbReference type="HOGENOM" id="CLU_2253987_0_0_1"/>
<name>A0A0D9XPR6_9ORYZ</name>
<dbReference type="EnsemblPlants" id="LPERR11G04470.1">
    <property type="protein sequence ID" value="LPERR11G04470.1"/>
    <property type="gene ID" value="LPERR11G04470"/>
</dbReference>
<dbReference type="AlphaFoldDB" id="A0A0D9XPR6"/>
<dbReference type="Gramene" id="LPERR11G04470.1">
    <property type="protein sequence ID" value="LPERR11G04470.1"/>
    <property type="gene ID" value="LPERR11G04470"/>
</dbReference>
<evidence type="ECO:0000313" key="1">
    <source>
        <dbReference type="EnsemblPlants" id="LPERR11G04470.1"/>
    </source>
</evidence>
<reference evidence="1 2" key="1">
    <citation type="submission" date="2012-08" db="EMBL/GenBank/DDBJ databases">
        <title>Oryza genome evolution.</title>
        <authorList>
            <person name="Wing R.A."/>
        </authorList>
    </citation>
    <scope>NUCLEOTIDE SEQUENCE</scope>
</reference>
<reference evidence="2" key="2">
    <citation type="submission" date="2013-12" db="EMBL/GenBank/DDBJ databases">
        <authorList>
            <person name="Yu Y."/>
            <person name="Lee S."/>
            <person name="de Baynast K."/>
            <person name="Wissotski M."/>
            <person name="Liu L."/>
            <person name="Talag J."/>
            <person name="Goicoechea J."/>
            <person name="Angelova A."/>
            <person name="Jetty R."/>
            <person name="Kudrna D."/>
            <person name="Golser W."/>
            <person name="Rivera L."/>
            <person name="Zhang J."/>
            <person name="Wing R."/>
        </authorList>
    </citation>
    <scope>NUCLEOTIDE SEQUENCE</scope>
</reference>